<keyword evidence="4" id="KW-1185">Reference proteome</keyword>
<keyword evidence="3" id="KW-0378">Hydrolase</keyword>
<dbReference type="PROSITE" id="PS50878">
    <property type="entry name" value="RT_POL"/>
    <property type="match status" value="1"/>
</dbReference>
<feature type="region of interest" description="Disordered" evidence="1">
    <location>
        <begin position="413"/>
        <end position="432"/>
    </location>
</feature>
<dbReference type="EMBL" id="JAEFBJ010000007">
    <property type="protein sequence ID" value="KAG7590352.1"/>
    <property type="molecule type" value="Genomic_DNA"/>
</dbReference>
<dbReference type="PANTHER" id="PTHR33116:SF86">
    <property type="entry name" value="REVERSE TRANSCRIPTASE DOMAIN-CONTAINING PROTEIN"/>
    <property type="match status" value="1"/>
</dbReference>
<feature type="compositionally biased region" description="Basic residues" evidence="1">
    <location>
        <begin position="415"/>
        <end position="429"/>
    </location>
</feature>
<dbReference type="Pfam" id="PF03372">
    <property type="entry name" value="Exo_endo_phos"/>
    <property type="match status" value="1"/>
</dbReference>
<dbReference type="InterPro" id="IPR000477">
    <property type="entry name" value="RT_dom"/>
</dbReference>
<dbReference type="Pfam" id="PF13966">
    <property type="entry name" value="zf-RVT"/>
    <property type="match status" value="1"/>
</dbReference>
<dbReference type="GO" id="GO:0004523">
    <property type="term" value="F:RNA-DNA hybrid ribonuclease activity"/>
    <property type="evidence" value="ECO:0007669"/>
    <property type="project" value="InterPro"/>
</dbReference>
<sequence length="1836" mass="210235">MDRAMMAMSLGEEDVPLDMPDLPDYSSCKENVLSIVGRTLNPECQSMKNLIRNMPRKWQKEGRVRGVALSKERFQFFFNTEHDLEEVLAKGVHTFNDWTIVVDRWYENPPDNYLQFTPLWIQIWNLPINYYTEKAITLLGEQIGQVVEVVFTPDKPQVEDFVRVKVIFDVSRPLRRSKVVNLPKGGTASVYFEYERVQKRCYECQRMTHEKDVCPILILKRQEAASARRTGFPGQKLKRPLVLKESDPLFGVLGEEQVGIDPATGRPRIAPVVLEGMRQYLRVSSEEEKLVRIDRVRQSVGEVEKDPLASKSILRLEPLPLIHKDMAKEKGVVFNYDGEASSFKANAVEVPGSGSLVCDTMLSQERSWLVESFGPFGLNDPSISLALSQPFQHNSTVCSSGLFEAGSSGVGQKLVKSRKRPSKNNRKPKPFVPNLELESLTDLLVLEKKVKTKRKADDESVGRSHDLVIPRLREMRKKHYPELLFLMETMNGRDVLVDLQCWLGYERVITVEPVGKCGGLAVFCKNNIEVEVLSLDKNLIDLQVQFGAKNFFVSCVYGEPDVTKRGAVWERLNRVAIGRKDRWVMLGDFNAILNNGEKNGGPRRSDSYFKPFSELLENCEMVELPSQGNKFTWAGRRGDHWIQSRLDRAFGNKDWFEYFPASNQTFLDVRGSDHRPVLVSLINSKDSYRGQFRFDKRFLYKPEVHKAVEQAWNSKRNDPGFSVAQRLKVCRKSLSRWKKNNDMNALDKIHRCEAALEKLQSKVWPNLRQTRILKQELAVAYREEEHFWQQKSRQKWMRSGNRNSKFFHASVKDNRSRKRIEKLVDVNGNFQRSEAAKGEVAAAYFQNLFKSSNPASFDDWFSGFVPRVSEEMNNKLVEKVSAEEVREAVFSIKTASAPGPDGMSALFYQRYWKLVGPKVTAEVQHFFDFGIMPPEWNYTHLCLLPKTHHPSQMVDLRPISLCSVLYKIISKIIVKRLQPLLPQIVSVNQSAFVSDRLITDNILVAHEVVHSLLTHPSISMDFMAIKSDMSKAYDRVEWCFLRSLLLKLGFHVRWVEWILQCVSTVTFSVLVNDHPYGLIVPERGIRQGDPLSPFLFVLCTEGLTHLMNKAQRERKIEGIKFSVDGPEIHHLLFADDSLFMCKASKDQSMVLQNILTNYGAVTGQAVNLSKSSITFGSKVLPEVKVDIQGTLGIYNVGGAGTYLGLPECFSGSKVELLDYIKDRLKGKLSGWYARNLSQGGKEILLKAVAMAMPIFAMSCFKLPKTTCENLSSAMADFWWSACEHSRKIHWLSWEKLCLPKSQGGLGFKDIMMFNQALLAKQAWRILQDPDCLLAQVMKSRYFPSSDFLDAPIGSRPSYAWRSIDHGRSLLITGIEKKVGNGKSLDVWIDPWIDDEEEGMRAPYRRNYFFDVSLKVSALIDLRIRDWNPDILREIFVPGDIRIIKKIKPVVSMNDFYVWRHNKSGEFTVKSAYWWASTYNLSDVRREAIALPSINDLKVQVWDLQTDPKIKVFLWKCMSGALPVAEALNRRGSKMDVRCQTCGMEGEDVKHVLFACTFARQVWAMSDFPSPQGGFHEGSVFSNLAHLLSNRRNFLWPLDLRLSFPWILWRIWKTRNSRFFDGKCFTAEETVLKIKEDVLEWNEAQIVESGEEMICDFSGREEHEVLVTKESIKWRPPPRDWLKCNIGFSWAKRNRFAGGAWVVRDCDGKVIMHSRRPFSNCGDVIEAKLKCLLWVIESMHSHRLSKVVLAFQDPSFVGMVNRPKAWPSFRFQSQELTRALKGLSMWKLEVEVVGSNRGANLIAQSVTGDVRLHSYVAAGFPEWLHGVFEDERVISSP</sequence>
<feature type="domain" description="Reverse transcriptase" evidence="2">
    <location>
        <begin position="925"/>
        <end position="1207"/>
    </location>
</feature>
<comment type="caution">
    <text evidence="3">The sequence shown here is derived from an EMBL/GenBank/DDBJ whole genome shotgun (WGS) entry which is preliminary data.</text>
</comment>
<gene>
    <name evidence="3" type="ORF">ISN44_As07g025270</name>
</gene>
<accession>A0A8T2BXF1</accession>
<evidence type="ECO:0000256" key="1">
    <source>
        <dbReference type="SAM" id="MobiDB-lite"/>
    </source>
</evidence>
<keyword evidence="3" id="KW-0540">Nuclease</keyword>
<dbReference type="InterPro" id="IPR025836">
    <property type="entry name" value="Zn_knuckle_CX2CX4HX4C"/>
</dbReference>
<evidence type="ECO:0000313" key="4">
    <source>
        <dbReference type="Proteomes" id="UP000694251"/>
    </source>
</evidence>
<dbReference type="CDD" id="cd01650">
    <property type="entry name" value="RT_nLTR_like"/>
    <property type="match status" value="1"/>
</dbReference>
<dbReference type="PANTHER" id="PTHR33116">
    <property type="entry name" value="REVERSE TRANSCRIPTASE ZINC-BINDING DOMAIN-CONTAINING PROTEIN-RELATED-RELATED"/>
    <property type="match status" value="1"/>
</dbReference>
<dbReference type="Proteomes" id="UP000694251">
    <property type="component" value="Chromosome 7"/>
</dbReference>
<protein>
    <submittedName>
        <fullName evidence="3">Endonuclease/exonuclease/phosphatase</fullName>
    </submittedName>
</protein>
<organism evidence="3 4">
    <name type="scientific">Arabidopsis suecica</name>
    <name type="common">Swedish thale-cress</name>
    <name type="synonym">Cardaminopsis suecica</name>
    <dbReference type="NCBI Taxonomy" id="45249"/>
    <lineage>
        <taxon>Eukaryota</taxon>
        <taxon>Viridiplantae</taxon>
        <taxon>Streptophyta</taxon>
        <taxon>Embryophyta</taxon>
        <taxon>Tracheophyta</taxon>
        <taxon>Spermatophyta</taxon>
        <taxon>Magnoliopsida</taxon>
        <taxon>eudicotyledons</taxon>
        <taxon>Gunneridae</taxon>
        <taxon>Pentapetalae</taxon>
        <taxon>rosids</taxon>
        <taxon>malvids</taxon>
        <taxon>Brassicales</taxon>
        <taxon>Brassicaceae</taxon>
        <taxon>Camelineae</taxon>
        <taxon>Arabidopsis</taxon>
    </lineage>
</organism>
<reference evidence="3 4" key="1">
    <citation type="submission" date="2020-12" db="EMBL/GenBank/DDBJ databases">
        <title>Concerted genomic and epigenomic changes stabilize Arabidopsis allopolyploids.</title>
        <authorList>
            <person name="Chen Z."/>
        </authorList>
    </citation>
    <scope>NUCLEOTIDE SEQUENCE [LARGE SCALE GENOMIC DNA]</scope>
    <source>
        <strain evidence="3">As9502</strain>
        <tissue evidence="3">Leaf</tissue>
    </source>
</reference>
<dbReference type="InterPro" id="IPR002156">
    <property type="entry name" value="RNaseH_domain"/>
</dbReference>
<dbReference type="Pfam" id="PF13456">
    <property type="entry name" value="RVT_3"/>
    <property type="match status" value="1"/>
</dbReference>
<dbReference type="InterPro" id="IPR026960">
    <property type="entry name" value="RVT-Znf"/>
</dbReference>
<name>A0A8T2BXF1_ARASU</name>
<evidence type="ECO:0000259" key="2">
    <source>
        <dbReference type="PROSITE" id="PS50878"/>
    </source>
</evidence>
<dbReference type="InterPro" id="IPR005135">
    <property type="entry name" value="Endo/exonuclease/phosphatase"/>
</dbReference>
<dbReference type="Pfam" id="PF14111">
    <property type="entry name" value="DUF4283"/>
    <property type="match status" value="1"/>
</dbReference>
<proteinExistence type="predicted"/>
<evidence type="ECO:0000313" key="3">
    <source>
        <dbReference type="EMBL" id="KAG7590352.1"/>
    </source>
</evidence>
<dbReference type="Pfam" id="PF14392">
    <property type="entry name" value="zf-CCHC_4"/>
    <property type="match status" value="1"/>
</dbReference>
<keyword evidence="3" id="KW-0255">Endonuclease</keyword>
<dbReference type="GO" id="GO:0003676">
    <property type="term" value="F:nucleic acid binding"/>
    <property type="evidence" value="ECO:0007669"/>
    <property type="project" value="InterPro"/>
</dbReference>
<dbReference type="OrthoDB" id="1111266at2759"/>
<dbReference type="Pfam" id="PF00078">
    <property type="entry name" value="RVT_1"/>
    <property type="match status" value="1"/>
</dbReference>
<dbReference type="InterPro" id="IPR025558">
    <property type="entry name" value="DUF4283"/>
</dbReference>